<feature type="region of interest" description="Disordered" evidence="1">
    <location>
        <begin position="1"/>
        <end position="43"/>
    </location>
</feature>
<reference evidence="2" key="1">
    <citation type="journal article" date="2014" name="Int. J. Syst. Evol. Microbiol.">
        <title>Complete genome sequence of Corynebacterium casei LMG S-19264T (=DSM 44701T), isolated from a smear-ripened cheese.</title>
        <authorList>
            <consortium name="US DOE Joint Genome Institute (JGI-PGF)"/>
            <person name="Walter F."/>
            <person name="Albersmeier A."/>
            <person name="Kalinowski J."/>
            <person name="Ruckert C."/>
        </authorList>
    </citation>
    <scope>NUCLEOTIDE SEQUENCE</scope>
    <source>
        <strain evidence="2">CGMCC 1.10859</strain>
    </source>
</reference>
<evidence type="ECO:0000313" key="4">
    <source>
        <dbReference type="Proteomes" id="UP000199541"/>
    </source>
</evidence>
<dbReference type="Proteomes" id="UP000199541">
    <property type="component" value="Unassembled WGS sequence"/>
</dbReference>
<dbReference type="Pfam" id="PF11748">
    <property type="entry name" value="DUF3306"/>
    <property type="match status" value="1"/>
</dbReference>
<reference evidence="2" key="3">
    <citation type="submission" date="2023-06" db="EMBL/GenBank/DDBJ databases">
        <authorList>
            <person name="Sun Q."/>
            <person name="Zhou Y."/>
        </authorList>
    </citation>
    <scope>NUCLEOTIDE SEQUENCE</scope>
    <source>
        <strain evidence="2">CGMCC 1.10859</strain>
    </source>
</reference>
<dbReference type="RefSeq" id="WP_051646332.1">
    <property type="nucleotide sequence ID" value="NZ_BNAB01000009.1"/>
</dbReference>
<dbReference type="EMBL" id="BNAB01000009">
    <property type="protein sequence ID" value="GHE02514.1"/>
    <property type="molecule type" value="Genomic_DNA"/>
</dbReference>
<accession>A0AAN4US59</accession>
<feature type="compositionally biased region" description="Low complexity" evidence="1">
    <location>
        <begin position="207"/>
        <end position="223"/>
    </location>
</feature>
<feature type="region of interest" description="Disordered" evidence="1">
    <location>
        <begin position="133"/>
        <end position="236"/>
    </location>
</feature>
<dbReference type="AlphaFoldDB" id="A0AAN4US59"/>
<reference evidence="3 4" key="2">
    <citation type="submission" date="2016-10" db="EMBL/GenBank/DDBJ databases">
        <authorList>
            <person name="Varghese N."/>
            <person name="Submissions S."/>
        </authorList>
    </citation>
    <scope>NUCLEOTIDE SEQUENCE [LARGE SCALE GENOMIC DNA]</scope>
    <source>
        <strain evidence="3 4">DSM 24802</strain>
    </source>
</reference>
<sequence length="236" mass="25141">MAEEPEGFGARWSRRKRLSQTEESAPDPAPDTAGQEAQDAARLQEEDANRLAAEAVDLDALRYGDDFSVFLKRGVPQMLRRTALRKFFGSDPILANLDGLNDYDDDYNNPAHRVYNSAWDAAKGYAGKVRDLTQEANPPRDPAGDIAGDAPAPQETASEAVDLAAKADGADGAALAPMSVRPPGPPAQHAADPSSAPSVEPPPGSSPDPLSGRAAPMEPAPQEAPRRVSLRRRLEV</sequence>
<evidence type="ECO:0000313" key="2">
    <source>
        <dbReference type="EMBL" id="GHE02514.1"/>
    </source>
</evidence>
<dbReference type="InterPro" id="IPR021735">
    <property type="entry name" value="DUF3306"/>
</dbReference>
<dbReference type="EMBL" id="FNOB01000013">
    <property type="protein sequence ID" value="SDX28680.1"/>
    <property type="molecule type" value="Genomic_DNA"/>
</dbReference>
<evidence type="ECO:0000313" key="3">
    <source>
        <dbReference type="EMBL" id="SDX28680.1"/>
    </source>
</evidence>
<evidence type="ECO:0000256" key="1">
    <source>
        <dbReference type="SAM" id="MobiDB-lite"/>
    </source>
</evidence>
<dbReference type="Proteomes" id="UP000634647">
    <property type="component" value="Unassembled WGS sequence"/>
</dbReference>
<feature type="compositionally biased region" description="Low complexity" evidence="1">
    <location>
        <begin position="160"/>
        <end position="176"/>
    </location>
</feature>
<gene>
    <name evidence="2" type="ORF">GCM10008024_22280</name>
    <name evidence="3" type="ORF">SAMN05444006_11330</name>
</gene>
<organism evidence="2 5">
    <name type="scientific">Allgaiera indica</name>
    <dbReference type="NCBI Taxonomy" id="765699"/>
    <lineage>
        <taxon>Bacteria</taxon>
        <taxon>Pseudomonadati</taxon>
        <taxon>Pseudomonadota</taxon>
        <taxon>Alphaproteobacteria</taxon>
        <taxon>Rhodobacterales</taxon>
        <taxon>Paracoccaceae</taxon>
        <taxon>Allgaiera</taxon>
    </lineage>
</organism>
<feature type="compositionally biased region" description="Low complexity" evidence="1">
    <location>
        <begin position="144"/>
        <end position="153"/>
    </location>
</feature>
<keyword evidence="4" id="KW-1185">Reference proteome</keyword>
<comment type="caution">
    <text evidence="2">The sequence shown here is derived from an EMBL/GenBank/DDBJ whole genome shotgun (WGS) entry which is preliminary data.</text>
</comment>
<proteinExistence type="predicted"/>
<protein>
    <recommendedName>
        <fullName evidence="6">DUF3306 domain-containing protein</fullName>
    </recommendedName>
</protein>
<name>A0AAN4US59_9RHOB</name>
<evidence type="ECO:0000313" key="5">
    <source>
        <dbReference type="Proteomes" id="UP000634647"/>
    </source>
</evidence>
<evidence type="ECO:0008006" key="6">
    <source>
        <dbReference type="Google" id="ProtNLM"/>
    </source>
</evidence>